<dbReference type="InterPro" id="IPR050554">
    <property type="entry name" value="Met_Synthase/Corrinoid"/>
</dbReference>
<dbReference type="Gene3D" id="3.20.20.20">
    <property type="entry name" value="Dihydropteroate synthase-like"/>
    <property type="match status" value="1"/>
</dbReference>
<evidence type="ECO:0000256" key="14">
    <source>
        <dbReference type="ARBA" id="ARBA00022833"/>
    </source>
</evidence>
<evidence type="ECO:0000256" key="4">
    <source>
        <dbReference type="ARBA" id="ARBA00005178"/>
    </source>
</evidence>
<dbReference type="SUPFAM" id="SSF47644">
    <property type="entry name" value="Methionine synthase domain"/>
    <property type="match status" value="1"/>
</dbReference>
<evidence type="ECO:0000313" key="25">
    <source>
        <dbReference type="Proteomes" id="UP000010146"/>
    </source>
</evidence>
<dbReference type="Pfam" id="PF02607">
    <property type="entry name" value="B12-binding_2"/>
    <property type="match status" value="1"/>
</dbReference>
<dbReference type="Gene3D" id="1.10.1240.10">
    <property type="entry name" value="Methionine synthase domain"/>
    <property type="match status" value="1"/>
</dbReference>
<dbReference type="InterPro" id="IPR003759">
    <property type="entry name" value="Cbl-bd_cap"/>
</dbReference>
<keyword evidence="11 19" id="KW-0808">Transferase</keyword>
<evidence type="ECO:0000256" key="6">
    <source>
        <dbReference type="ARBA" id="ARBA00012032"/>
    </source>
</evidence>
<evidence type="ECO:0000259" key="21">
    <source>
        <dbReference type="PROSITE" id="PS50972"/>
    </source>
</evidence>
<dbReference type="UniPathway" id="UPA00051">
    <property type="reaction ID" value="UER00081"/>
</dbReference>
<comment type="caution">
    <text evidence="24">The sequence shown here is derived from an EMBL/GenBank/DDBJ whole genome shotgun (WGS) entry which is preliminary data.</text>
</comment>
<dbReference type="PANTHER" id="PTHR45833:SF1">
    <property type="entry name" value="METHIONINE SYNTHASE"/>
    <property type="match status" value="1"/>
</dbReference>
<dbReference type="EC" id="2.1.1.13" evidence="6"/>
<keyword evidence="16" id="KW-0170">Cobalt</keyword>
<dbReference type="InterPro" id="IPR036589">
    <property type="entry name" value="HCY_dom_sf"/>
</dbReference>
<evidence type="ECO:0000256" key="17">
    <source>
        <dbReference type="ARBA" id="ARBA00025552"/>
    </source>
</evidence>
<evidence type="ECO:0000313" key="24">
    <source>
        <dbReference type="EMBL" id="KKC29348.1"/>
    </source>
</evidence>
<dbReference type="InterPro" id="IPR017215">
    <property type="entry name" value="MetH_bac"/>
</dbReference>
<dbReference type="PROSITE" id="PS51332">
    <property type="entry name" value="B12_BINDING"/>
    <property type="match status" value="1"/>
</dbReference>
<evidence type="ECO:0000259" key="23">
    <source>
        <dbReference type="PROSITE" id="PS51337"/>
    </source>
</evidence>
<evidence type="ECO:0000256" key="1">
    <source>
        <dbReference type="ARBA" id="ARBA00001700"/>
    </source>
</evidence>
<dbReference type="EMBL" id="ABXP02000095">
    <property type="protein sequence ID" value="KKC29348.1"/>
    <property type="molecule type" value="Genomic_DNA"/>
</dbReference>
<dbReference type="InterPro" id="IPR006158">
    <property type="entry name" value="Cobalamin-bd"/>
</dbReference>
<dbReference type="InterPro" id="IPR003726">
    <property type="entry name" value="HCY_dom"/>
</dbReference>
<dbReference type="PROSITE" id="PS50970">
    <property type="entry name" value="HCY"/>
    <property type="match status" value="1"/>
</dbReference>
<evidence type="ECO:0000256" key="10">
    <source>
        <dbReference type="ARBA" id="ARBA00022628"/>
    </source>
</evidence>
<protein>
    <recommendedName>
        <fullName evidence="7">Methionine synthase</fullName>
        <ecNumber evidence="6">2.1.1.13</ecNumber>
    </recommendedName>
    <alternativeName>
        <fullName evidence="18">5-methyltetrahydrofolate--homocysteine methyltransferase</fullName>
    </alternativeName>
</protein>
<keyword evidence="14 19" id="KW-0862">Zinc</keyword>
<dbReference type="NCBIfam" id="NF005719">
    <property type="entry name" value="PRK07535.1"/>
    <property type="match status" value="1"/>
</dbReference>
<reference evidence="25" key="3">
    <citation type="submission" date="2015-02" db="EMBL/GenBank/DDBJ databases">
        <title>Genome analysis of three genomes within the thermophilic hydrogenogenic bacterial species Caldanaerobacter subterraneus.</title>
        <authorList>
            <person name="Sant'Anna F.H."/>
            <person name="Lebedinsky A."/>
            <person name="Sokolova T."/>
            <person name="Robb F.T."/>
            <person name="Gonzalez J.M."/>
        </authorList>
    </citation>
    <scope>NUCLEOTIDE SEQUENCE [LARGE SCALE GENOMIC DNA]</scope>
    <source>
        <strain evidence="25">DSM 12653</strain>
    </source>
</reference>
<evidence type="ECO:0000256" key="15">
    <source>
        <dbReference type="ARBA" id="ARBA00023167"/>
    </source>
</evidence>
<dbReference type="SUPFAM" id="SSF52242">
    <property type="entry name" value="Cobalamin (vitamin B12)-binding domain"/>
    <property type="match status" value="1"/>
</dbReference>
<keyword evidence="13 19" id="KW-0479">Metal-binding</keyword>
<evidence type="ECO:0000256" key="16">
    <source>
        <dbReference type="ARBA" id="ARBA00023285"/>
    </source>
</evidence>
<evidence type="ECO:0000256" key="12">
    <source>
        <dbReference type="ARBA" id="ARBA00022691"/>
    </source>
</evidence>
<evidence type="ECO:0000259" key="22">
    <source>
        <dbReference type="PROSITE" id="PS51332"/>
    </source>
</evidence>
<dbReference type="SUPFAM" id="SSF51717">
    <property type="entry name" value="Dihydropteroate synthetase-like"/>
    <property type="match status" value="1"/>
</dbReference>
<accession>A0A0F5PL27</accession>
<reference evidence="24 25" key="2">
    <citation type="journal article" date="2015" name="BMC Genomics">
        <title>Analysis of three genomes within the thermophilic bacterial species Caldanaerobacter subterraneus with a focus on carbon monoxide dehydrogenase evolution and hydrolase diversity.</title>
        <authorList>
            <person name="Sant'Anna F.H."/>
            <person name="Lebedinsky A.V."/>
            <person name="Sokolova T.G."/>
            <person name="Robb F.T."/>
            <person name="Gonzalez J.M."/>
        </authorList>
    </citation>
    <scope>NUCLEOTIDE SEQUENCE [LARGE SCALE GENOMIC DNA]</scope>
    <source>
        <strain evidence="24 25">DSM 12653</strain>
    </source>
</reference>
<gene>
    <name evidence="24" type="ORF">CDSM653_01667</name>
</gene>
<dbReference type="SMART" id="SM01018">
    <property type="entry name" value="B12-binding_2"/>
    <property type="match status" value="1"/>
</dbReference>
<dbReference type="Gene3D" id="3.40.50.280">
    <property type="entry name" value="Cobalamin-binding domain"/>
    <property type="match status" value="1"/>
</dbReference>
<comment type="cofactor">
    <cofactor evidence="3">
        <name>methylcob(III)alamin</name>
        <dbReference type="ChEBI" id="CHEBI:28115"/>
    </cofactor>
</comment>
<dbReference type="Gene3D" id="3.20.20.330">
    <property type="entry name" value="Homocysteine-binding-like domain"/>
    <property type="match status" value="1"/>
</dbReference>
<feature type="binding site" evidence="19">
    <location>
        <position position="272"/>
    </location>
    <ligand>
        <name>Zn(2+)</name>
        <dbReference type="ChEBI" id="CHEBI:29105"/>
    </ligand>
</feature>
<dbReference type="Pfam" id="PF02310">
    <property type="entry name" value="B12-binding"/>
    <property type="match status" value="1"/>
</dbReference>
<feature type="domain" description="B12-binding N-terminal" evidence="23">
    <location>
        <begin position="579"/>
        <end position="676"/>
    </location>
</feature>
<dbReference type="GO" id="GO:0031419">
    <property type="term" value="F:cobalamin binding"/>
    <property type="evidence" value="ECO:0007669"/>
    <property type="project" value="UniProtKB-KW"/>
</dbReference>
<keyword evidence="15" id="KW-0486">Methionine biosynthesis</keyword>
<keyword evidence="10" id="KW-0846">Cobalamin</keyword>
<feature type="binding site" evidence="19">
    <location>
        <position position="273"/>
    </location>
    <ligand>
        <name>Zn(2+)</name>
        <dbReference type="ChEBI" id="CHEBI:29105"/>
    </ligand>
</feature>
<dbReference type="InterPro" id="IPR011005">
    <property type="entry name" value="Dihydropteroate_synth-like_sf"/>
</dbReference>
<evidence type="ECO:0000256" key="2">
    <source>
        <dbReference type="ARBA" id="ARBA00001947"/>
    </source>
</evidence>
<proteinExistence type="inferred from homology"/>
<comment type="cofactor">
    <cofactor evidence="2 19">
        <name>Zn(2+)</name>
        <dbReference type="ChEBI" id="CHEBI:29105"/>
    </cofactor>
</comment>
<feature type="domain" description="Pterin-binding" evidence="21">
    <location>
        <begin position="317"/>
        <end position="562"/>
    </location>
</feature>
<evidence type="ECO:0000256" key="13">
    <source>
        <dbReference type="ARBA" id="ARBA00022723"/>
    </source>
</evidence>
<dbReference type="InterPro" id="IPR000489">
    <property type="entry name" value="Pterin-binding_dom"/>
</dbReference>
<feature type="domain" description="Hcy-binding" evidence="20">
    <location>
        <begin position="3"/>
        <end position="287"/>
    </location>
</feature>
<dbReference type="SUPFAM" id="SSF82282">
    <property type="entry name" value="Homocysteine S-methyltransferase"/>
    <property type="match status" value="1"/>
</dbReference>
<dbReference type="Pfam" id="PF00809">
    <property type="entry name" value="Pterin_bind"/>
    <property type="match status" value="1"/>
</dbReference>
<keyword evidence="8 19" id="KW-0489">Methyltransferase</keyword>
<dbReference type="Pfam" id="PF02574">
    <property type="entry name" value="S-methyl_trans"/>
    <property type="match status" value="1"/>
</dbReference>
<evidence type="ECO:0000256" key="9">
    <source>
        <dbReference type="ARBA" id="ARBA00022605"/>
    </source>
</evidence>
<evidence type="ECO:0000256" key="18">
    <source>
        <dbReference type="ARBA" id="ARBA00031040"/>
    </source>
</evidence>
<dbReference type="GO" id="GO:0046653">
    <property type="term" value="P:tetrahydrofolate metabolic process"/>
    <property type="evidence" value="ECO:0007669"/>
    <property type="project" value="TreeGrafter"/>
</dbReference>
<comment type="catalytic activity">
    <reaction evidence="1">
        <text>(6S)-5-methyl-5,6,7,8-tetrahydrofolate + L-homocysteine = (6S)-5,6,7,8-tetrahydrofolate + L-methionine</text>
        <dbReference type="Rhea" id="RHEA:11172"/>
        <dbReference type="ChEBI" id="CHEBI:18608"/>
        <dbReference type="ChEBI" id="CHEBI:57453"/>
        <dbReference type="ChEBI" id="CHEBI:57844"/>
        <dbReference type="ChEBI" id="CHEBI:58199"/>
        <dbReference type="EC" id="2.1.1.13"/>
    </reaction>
</comment>
<evidence type="ECO:0000256" key="11">
    <source>
        <dbReference type="ARBA" id="ARBA00022679"/>
    </source>
</evidence>
<keyword evidence="9" id="KW-0028">Amino-acid biosynthesis</keyword>
<dbReference type="InterPro" id="IPR036724">
    <property type="entry name" value="Cobalamin-bd_sf"/>
</dbReference>
<dbReference type="GO" id="GO:0032259">
    <property type="term" value="P:methylation"/>
    <property type="evidence" value="ECO:0007669"/>
    <property type="project" value="UniProtKB-KW"/>
</dbReference>
<comment type="pathway">
    <text evidence="4">Amino-acid biosynthesis; L-methionine biosynthesis via de novo pathway; L-methionine from L-homocysteine (MetH route): step 1/1.</text>
</comment>
<dbReference type="GO" id="GO:0050667">
    <property type="term" value="P:homocysteine metabolic process"/>
    <property type="evidence" value="ECO:0007669"/>
    <property type="project" value="TreeGrafter"/>
</dbReference>
<dbReference type="GO" id="GO:0005829">
    <property type="term" value="C:cytosol"/>
    <property type="evidence" value="ECO:0007669"/>
    <property type="project" value="TreeGrafter"/>
</dbReference>
<sequence length="805" mass="87740">MKVVDIFKECENRVVVFDGAMGTQLQERGLKAGECPEYINLKMPEVVFDIHKAYIEAGAEVIETNTFGANRIKLAKYGLEDKVEEIVTKGVEIARKAAGDRPVALSVGPTGELLAPFGDMTFDEAYEVFKEVVVAAEKAGADIVIIETMSDMLEAKAAILAAKENTNMKVICTMTFQEDGRTLMGSDPVTVVVSLQGLGLDAIGVNCSTGPDKMVKVVEKMAQVARIPIIAQPNAGMPVIRDGKTVYDLKPEEFASFFPQLVEKGACIVGGCCGTTPYYIKLVKKAVENLKPKKLENKFTALSSNTRTVFIGKEYPLRVIGERINPTGKKKLSGALLSGDVNLAVEEALKQQKCGAEILDVNVGVPGIEEEEMLPKVAFEVEKAVDLPLQLDSTNVKAIEKAIRILRGRPIINSVNAKEESLKEVLPIVKKYGACVVGLTVGDKGLPKDRHERVENARKILKKAEEYGIPKEDVIIDPVVLTVSSEQGAAIETLEAMKIISEELGVNTVVGLSNISFGLPERKLINSTFLAMAASHGLTAAIVNPCDESLMDTLRASMVLLNKDKGSENYLKVYGQRVKPKEEVIKRHEEDFSKKLYDQILEGKKSGVEEIVMALLEDNPPLSLVDEIIIPALKEVGDRYEKGIYFLPQLLSSAEVVQSAFKLIKEKLPKGTASKGKIILATVEGDVHDIGKNIVKVLLENYGYEVIDLGKDVKGEVIVEEVKKTGAPLVGLSALMTTTLFNMEKIIKMLTENTEAKVMVGGAVLTEEYAFKIGVDYYGKTAQDAVKIADKFFLKNALVCKTCSF</sequence>
<dbReference type="PROSITE" id="PS51337">
    <property type="entry name" value="B12_BINDING_NTER"/>
    <property type="match status" value="1"/>
</dbReference>
<evidence type="ECO:0000259" key="20">
    <source>
        <dbReference type="PROSITE" id="PS50970"/>
    </source>
</evidence>
<dbReference type="PROSITE" id="PS50972">
    <property type="entry name" value="PTERIN_BINDING"/>
    <property type="match status" value="1"/>
</dbReference>
<evidence type="ECO:0000256" key="7">
    <source>
        <dbReference type="ARBA" id="ARBA00013998"/>
    </source>
</evidence>
<feature type="domain" description="B12-binding" evidence="22">
    <location>
        <begin position="675"/>
        <end position="805"/>
    </location>
</feature>
<feature type="binding site" evidence="19">
    <location>
        <position position="207"/>
    </location>
    <ligand>
        <name>Zn(2+)</name>
        <dbReference type="ChEBI" id="CHEBI:29105"/>
    </ligand>
</feature>
<dbReference type="Proteomes" id="UP000010146">
    <property type="component" value="Unassembled WGS sequence"/>
</dbReference>
<evidence type="ECO:0000256" key="19">
    <source>
        <dbReference type="PROSITE-ProRule" id="PRU00333"/>
    </source>
</evidence>
<comment type="function">
    <text evidence="17">Catalyzes the transfer of a methyl group from methyl-cobalamin to homocysteine, yielding enzyme-bound cob(I)alamin and methionine. Subsequently, remethylates the cofactor using methyltetrahydrofolate.</text>
</comment>
<dbReference type="GO" id="GO:0008705">
    <property type="term" value="F:methionine synthase activity"/>
    <property type="evidence" value="ECO:0007669"/>
    <property type="project" value="UniProtKB-EC"/>
</dbReference>
<keyword evidence="12" id="KW-0949">S-adenosyl-L-methionine</keyword>
<dbReference type="GO" id="GO:0046872">
    <property type="term" value="F:metal ion binding"/>
    <property type="evidence" value="ECO:0007669"/>
    <property type="project" value="UniProtKB-KW"/>
</dbReference>
<comment type="similarity">
    <text evidence="5">Belongs to the vitamin-B12 dependent methionine synthase family.</text>
</comment>
<name>A0A0F5PL27_9THEO</name>
<evidence type="ECO:0000256" key="3">
    <source>
        <dbReference type="ARBA" id="ARBA00001956"/>
    </source>
</evidence>
<evidence type="ECO:0000256" key="8">
    <source>
        <dbReference type="ARBA" id="ARBA00022603"/>
    </source>
</evidence>
<dbReference type="PANTHER" id="PTHR45833">
    <property type="entry name" value="METHIONINE SYNTHASE"/>
    <property type="match status" value="1"/>
</dbReference>
<dbReference type="CDD" id="cd02070">
    <property type="entry name" value="corrinoid_protein_B12-BD"/>
    <property type="match status" value="1"/>
</dbReference>
<organism evidence="24 25">
    <name type="scientific">Caldanaerobacter subterraneus subsp. pacificus DSM 12653</name>
    <dbReference type="NCBI Taxonomy" id="391606"/>
    <lineage>
        <taxon>Bacteria</taxon>
        <taxon>Bacillati</taxon>
        <taxon>Bacillota</taxon>
        <taxon>Clostridia</taxon>
        <taxon>Thermoanaerobacterales</taxon>
        <taxon>Thermoanaerobacteraceae</taxon>
        <taxon>Caldanaerobacter</taxon>
    </lineage>
</organism>
<dbReference type="PIRSF" id="PIRSF037472">
    <property type="entry name" value="DHPS_mtfrase"/>
    <property type="match status" value="1"/>
</dbReference>
<reference evidence="24 25" key="1">
    <citation type="submission" date="2008-07" db="EMBL/GenBank/DDBJ databases">
        <authorList>
            <person name="Gonzalez J."/>
            <person name="Sokolova T."/>
            <person name="Ferriera S."/>
            <person name="Johnson J."/>
            <person name="Kravitz S."/>
            <person name="Beeson K."/>
            <person name="Sutton G."/>
            <person name="Rogers Y.-H."/>
            <person name="Friedman R."/>
            <person name="Frazier M."/>
            <person name="Venter J.C."/>
        </authorList>
    </citation>
    <scope>NUCLEOTIDE SEQUENCE [LARGE SCALE GENOMIC DNA]</scope>
    <source>
        <strain evidence="24 25">DSM 12653</strain>
    </source>
</reference>
<dbReference type="AlphaFoldDB" id="A0A0F5PL27"/>
<evidence type="ECO:0000256" key="5">
    <source>
        <dbReference type="ARBA" id="ARBA00010398"/>
    </source>
</evidence>
<dbReference type="InterPro" id="IPR036594">
    <property type="entry name" value="Meth_synthase_dom"/>
</dbReference>